<feature type="domain" description="Fido" evidence="1">
    <location>
        <begin position="5"/>
        <end position="123"/>
    </location>
</feature>
<dbReference type="PANTHER" id="PTHR39426">
    <property type="entry name" value="HOMOLOGY TO DEATH-ON-CURING PROTEIN OF PHAGE P1"/>
    <property type="match status" value="1"/>
</dbReference>
<proteinExistence type="predicted"/>
<dbReference type="Pfam" id="PF02661">
    <property type="entry name" value="Fic"/>
    <property type="match status" value="1"/>
</dbReference>
<dbReference type="STRING" id="1802624.A2982_04325"/>
<evidence type="ECO:0000313" key="2">
    <source>
        <dbReference type="EMBL" id="OGC51171.1"/>
    </source>
</evidence>
<dbReference type="NCBIfam" id="TIGR01550">
    <property type="entry name" value="DOC_P1"/>
    <property type="match status" value="1"/>
</dbReference>
<dbReference type="SUPFAM" id="SSF140931">
    <property type="entry name" value="Fic-like"/>
    <property type="match status" value="1"/>
</dbReference>
<reference evidence="2 3" key="1">
    <citation type="journal article" date="2016" name="Nat. Commun.">
        <title>Thousands of microbial genomes shed light on interconnected biogeochemical processes in an aquifer system.</title>
        <authorList>
            <person name="Anantharaman K."/>
            <person name="Brown C.T."/>
            <person name="Hug L.A."/>
            <person name="Sharon I."/>
            <person name="Castelle C.J."/>
            <person name="Probst A.J."/>
            <person name="Thomas B.C."/>
            <person name="Singh A."/>
            <person name="Wilkins M.J."/>
            <person name="Karaoz U."/>
            <person name="Brodie E.L."/>
            <person name="Williams K.H."/>
            <person name="Hubbard S.S."/>
            <person name="Banfield J.F."/>
        </authorList>
    </citation>
    <scope>NUCLEOTIDE SEQUENCE [LARGE SCALE GENOMIC DNA]</scope>
</reference>
<protein>
    <recommendedName>
        <fullName evidence="1">Fido domain-containing protein</fullName>
    </recommendedName>
</protein>
<name>A0A1F4V1W3_UNCKA</name>
<evidence type="ECO:0000259" key="1">
    <source>
        <dbReference type="PROSITE" id="PS51459"/>
    </source>
</evidence>
<dbReference type="PIRSF" id="PIRSF018297">
    <property type="entry name" value="Doc"/>
    <property type="match status" value="1"/>
</dbReference>
<dbReference type="AlphaFoldDB" id="A0A1F4V1W3"/>
<gene>
    <name evidence="2" type="ORF">A2982_04325</name>
</gene>
<dbReference type="Gene3D" id="1.20.120.1870">
    <property type="entry name" value="Fic/DOC protein, Fido domain"/>
    <property type="match status" value="1"/>
</dbReference>
<organism evidence="2 3">
    <name type="scientific">candidate division WWE3 bacterium RIFCSPLOWO2_01_FULL_39_13</name>
    <dbReference type="NCBI Taxonomy" id="1802624"/>
    <lineage>
        <taxon>Bacteria</taxon>
        <taxon>Katanobacteria</taxon>
    </lineage>
</organism>
<dbReference type="EMBL" id="MEVH01000029">
    <property type="protein sequence ID" value="OGC51171.1"/>
    <property type="molecule type" value="Genomic_DNA"/>
</dbReference>
<accession>A0A1F4V1W3</accession>
<dbReference type="InterPro" id="IPR053737">
    <property type="entry name" value="Type_II_TA_Toxin"/>
</dbReference>
<dbReference type="GO" id="GO:0016301">
    <property type="term" value="F:kinase activity"/>
    <property type="evidence" value="ECO:0007669"/>
    <property type="project" value="InterPro"/>
</dbReference>
<dbReference type="InterPro" id="IPR006440">
    <property type="entry name" value="Doc"/>
</dbReference>
<evidence type="ECO:0000313" key="3">
    <source>
        <dbReference type="Proteomes" id="UP000178771"/>
    </source>
</evidence>
<dbReference type="Proteomes" id="UP000178771">
    <property type="component" value="Unassembled WGS sequence"/>
</dbReference>
<comment type="caution">
    <text evidence="2">The sequence shown here is derived from an EMBL/GenBank/DDBJ whole genome shotgun (WGS) entry which is preliminary data.</text>
</comment>
<dbReference type="InterPro" id="IPR036597">
    <property type="entry name" value="Fido-like_dom_sf"/>
</dbReference>
<dbReference type="InterPro" id="IPR003812">
    <property type="entry name" value="Fido"/>
</dbReference>
<sequence length="126" mass="14129">MTKYPTLDEVVAIHFRVTEKTGGSQGVRNWDLLSSALGRPQATFGGEDLYPDIFSKAAALVQSLSSNHPFVDGNKRTALATLEYFLYLNGRQLTATQQEKVDFALWAENEKPKLEEIASWIKKHTN</sequence>
<dbReference type="PROSITE" id="PS51459">
    <property type="entry name" value="FIDO"/>
    <property type="match status" value="1"/>
</dbReference>
<dbReference type="PANTHER" id="PTHR39426:SF1">
    <property type="entry name" value="HOMOLOGY TO DEATH-ON-CURING PROTEIN OF PHAGE P1"/>
    <property type="match status" value="1"/>
</dbReference>